<protein>
    <recommendedName>
        <fullName evidence="4">WG repeat-containing protein</fullName>
    </recommendedName>
</protein>
<keyword evidence="3" id="KW-1185">Reference proteome</keyword>
<dbReference type="Proteomes" id="UP001501047">
    <property type="component" value="Unassembled WGS sequence"/>
</dbReference>
<dbReference type="EMBL" id="BAAACI010000007">
    <property type="protein sequence ID" value="GAA0775793.1"/>
    <property type="molecule type" value="Genomic_DNA"/>
</dbReference>
<proteinExistence type="predicted"/>
<accession>A0ABN1KTV3</accession>
<evidence type="ECO:0000313" key="3">
    <source>
        <dbReference type="Proteomes" id="UP001501047"/>
    </source>
</evidence>
<feature type="chain" id="PRO_5045075341" description="WG repeat-containing protein" evidence="1">
    <location>
        <begin position="27"/>
        <end position="483"/>
    </location>
</feature>
<dbReference type="PROSITE" id="PS51257">
    <property type="entry name" value="PROKAR_LIPOPROTEIN"/>
    <property type="match status" value="1"/>
</dbReference>
<comment type="caution">
    <text evidence="2">The sequence shown here is derived from an EMBL/GenBank/DDBJ whole genome shotgun (WGS) entry which is preliminary data.</text>
</comment>
<reference evidence="2 3" key="1">
    <citation type="journal article" date="2019" name="Int. J. Syst. Evol. Microbiol.">
        <title>The Global Catalogue of Microorganisms (GCM) 10K type strain sequencing project: providing services to taxonomists for standard genome sequencing and annotation.</title>
        <authorList>
            <consortium name="The Broad Institute Genomics Platform"/>
            <consortium name="The Broad Institute Genome Sequencing Center for Infectious Disease"/>
            <person name="Wu L."/>
            <person name="Ma J."/>
        </authorList>
    </citation>
    <scope>NUCLEOTIDE SEQUENCE [LARGE SCALE GENOMIC DNA]</scope>
    <source>
        <strain evidence="2 3">JCM 1417</strain>
    </source>
</reference>
<evidence type="ECO:0000256" key="1">
    <source>
        <dbReference type="SAM" id="SignalP"/>
    </source>
</evidence>
<dbReference type="InterPro" id="IPR032774">
    <property type="entry name" value="WG_beta_rep"/>
</dbReference>
<gene>
    <name evidence="2" type="ORF">GCM10008908_28040</name>
</gene>
<feature type="signal peptide" evidence="1">
    <location>
        <begin position="1"/>
        <end position="26"/>
    </location>
</feature>
<keyword evidence="1" id="KW-0732">Signal</keyword>
<dbReference type="PANTHER" id="PTHR37841:SF1">
    <property type="entry name" value="DUF3298 DOMAIN-CONTAINING PROTEIN"/>
    <property type="match status" value="1"/>
</dbReference>
<dbReference type="PANTHER" id="PTHR37841">
    <property type="entry name" value="GLR2918 PROTEIN"/>
    <property type="match status" value="1"/>
</dbReference>
<name>A0ABN1KTV3_CLOSU</name>
<evidence type="ECO:0008006" key="4">
    <source>
        <dbReference type="Google" id="ProtNLM"/>
    </source>
</evidence>
<evidence type="ECO:0000313" key="2">
    <source>
        <dbReference type="EMBL" id="GAA0775793.1"/>
    </source>
</evidence>
<organism evidence="2 3">
    <name type="scientific">Clostridium subterminale</name>
    <dbReference type="NCBI Taxonomy" id="1550"/>
    <lineage>
        <taxon>Bacteria</taxon>
        <taxon>Bacillati</taxon>
        <taxon>Bacillota</taxon>
        <taxon>Clostridia</taxon>
        <taxon>Eubacteriales</taxon>
        <taxon>Clostridiaceae</taxon>
        <taxon>Clostridium</taxon>
    </lineage>
</organism>
<sequence length="483" mass="54967">MKILNKIFLILLLISCVLLSGCNDNAKYEDACPFNEGLAAVKLRDLWGFIDTEENLVITPDYDEAYAFYNNIALVKKDGLWGAIDKKNNVIIPFEYEEANLASDTLISVKKKNKYGCIDLKNNIVVDFISDSPISLYKYNNENIATITKDNLHGFIDLDTNLKVEPKYSSVMPIFNNNSMVYLESNGKFGFVNLDSKTIIEPKYPCHLNFNDDMSPVYIDGKLGYINIEDELVIDPIYENADPFYNGLAVVRLNGKAGCIDKSGNVIVPFIYDYINSFFENDISIVSLNNKVALINNKGELLFEPKFQQIELNSENDMFAATYEDEDGNYKKVFINKQGEIILSTDYTEIYPLFYGFSSIYKSSKCGILASSGMEIVPPIYDEVLPMDSLGNNFQVCLGGEWGIIDKNQKEILKCEYDTIDSYPENMFIVTKDNKYGLFNKSSNKFTDTIYDEIKFSYEDNAPIAVKLDNQWFYIDKNGNKLK</sequence>
<dbReference type="Pfam" id="PF14903">
    <property type="entry name" value="WG_beta_rep"/>
    <property type="match status" value="8"/>
</dbReference>
<dbReference type="RefSeq" id="WP_343827099.1">
    <property type="nucleotide sequence ID" value="NZ_BAAACI010000007.1"/>
</dbReference>